<sequence>MREAERHMVPGRKGATVFVWELDADGGELRSHVPRGNVENVWNMFSNSQRLYNAFRNEWDLCVDFDPGATAGCEDDDCSDDDVHSLFQQTEVHLTLDPCATAPPAQLQGRDEHPHSEHIAHAQFLPTVGQQAEPPRMLHPSATARPPETQHDDEERLVAQTMTLSAFMSRHMGYIAPVSLPPSLSANERHEMSVMPSILGYMKDCSDDAWLIHAYRYCRDMWSTKAFLPRESDLRADSTQALSQTVARCTWQQVGPTLHNDVY</sequence>
<name>A0ABR3J006_9AGAR</name>
<feature type="region of interest" description="Disordered" evidence="1">
    <location>
        <begin position="132"/>
        <end position="153"/>
    </location>
</feature>
<evidence type="ECO:0000313" key="2">
    <source>
        <dbReference type="EMBL" id="KAL0948818.1"/>
    </source>
</evidence>
<dbReference type="EMBL" id="JASNQZ010000012">
    <property type="protein sequence ID" value="KAL0948818.1"/>
    <property type="molecule type" value="Genomic_DNA"/>
</dbReference>
<proteinExistence type="predicted"/>
<dbReference type="Proteomes" id="UP001556367">
    <property type="component" value="Unassembled WGS sequence"/>
</dbReference>
<evidence type="ECO:0000313" key="3">
    <source>
        <dbReference type="Proteomes" id="UP001556367"/>
    </source>
</evidence>
<gene>
    <name evidence="2" type="ORF">HGRIS_008943</name>
</gene>
<evidence type="ECO:0000256" key="1">
    <source>
        <dbReference type="SAM" id="MobiDB-lite"/>
    </source>
</evidence>
<reference evidence="3" key="1">
    <citation type="submission" date="2024-06" db="EMBL/GenBank/DDBJ databases">
        <title>Multi-omics analyses provide insights into the biosynthesis of the anticancer antibiotic pleurotin in Hohenbuehelia grisea.</title>
        <authorList>
            <person name="Weaver J.A."/>
            <person name="Alberti F."/>
        </authorList>
    </citation>
    <scope>NUCLEOTIDE SEQUENCE [LARGE SCALE GENOMIC DNA]</scope>
    <source>
        <strain evidence="3">T-177</strain>
    </source>
</reference>
<accession>A0ABR3J006</accession>
<organism evidence="2 3">
    <name type="scientific">Hohenbuehelia grisea</name>
    <dbReference type="NCBI Taxonomy" id="104357"/>
    <lineage>
        <taxon>Eukaryota</taxon>
        <taxon>Fungi</taxon>
        <taxon>Dikarya</taxon>
        <taxon>Basidiomycota</taxon>
        <taxon>Agaricomycotina</taxon>
        <taxon>Agaricomycetes</taxon>
        <taxon>Agaricomycetidae</taxon>
        <taxon>Agaricales</taxon>
        <taxon>Pleurotineae</taxon>
        <taxon>Pleurotaceae</taxon>
        <taxon>Hohenbuehelia</taxon>
    </lineage>
</organism>
<keyword evidence="3" id="KW-1185">Reference proteome</keyword>
<protein>
    <submittedName>
        <fullName evidence="2">Uncharacterized protein</fullName>
    </submittedName>
</protein>
<comment type="caution">
    <text evidence="2">The sequence shown here is derived from an EMBL/GenBank/DDBJ whole genome shotgun (WGS) entry which is preliminary data.</text>
</comment>